<evidence type="ECO:0000313" key="2">
    <source>
        <dbReference type="Proteomes" id="UP001642360"/>
    </source>
</evidence>
<protein>
    <submittedName>
        <fullName evidence="1">Uncharacterized protein</fullName>
    </submittedName>
</protein>
<gene>
    <name evidence="1" type="ORF">ILEXP_LOCUS16822</name>
</gene>
<dbReference type="InterPro" id="IPR007216">
    <property type="entry name" value="CNOT9"/>
</dbReference>
<dbReference type="Pfam" id="PF04078">
    <property type="entry name" value="Rcd1"/>
    <property type="match status" value="2"/>
</dbReference>
<dbReference type="EMBL" id="CAUOFW020001812">
    <property type="protein sequence ID" value="CAK9148834.1"/>
    <property type="molecule type" value="Genomic_DNA"/>
</dbReference>
<dbReference type="Proteomes" id="UP001642360">
    <property type="component" value="Unassembled WGS sequence"/>
</dbReference>
<reference evidence="1 2" key="1">
    <citation type="submission" date="2024-02" db="EMBL/GenBank/DDBJ databases">
        <authorList>
            <person name="Vignale AGUSTIN F."/>
            <person name="Sosa J E."/>
            <person name="Modenutti C."/>
        </authorList>
    </citation>
    <scope>NUCLEOTIDE SEQUENCE [LARGE SCALE GENOMIC DNA]</scope>
</reference>
<keyword evidence="2" id="KW-1185">Reference proteome</keyword>
<dbReference type="AlphaFoldDB" id="A0ABC8RV93"/>
<sequence>MANLPESWFVDPTGAGLSSNAGETNPRPIDVNLCTPEQLVVLLRLPHYREQALSAIRKVQQRGACLELHQTLWNSFETVYILLQEVTAIYTLLSPSKLTMKDCGRVCNAIALLQRSQIGIFKKIKGSDHLKSIALPNGFLEIRSLVESDLRRVAMEVVAEGSFGKLEKLRQHGGMREIGLECLAADPYTRMELIRAKIPVYLYPLLNTTEKGKPFEHLRITGLTVLSALVKVATYIVSRILMQKEGLKYCCDSADRACHALNRCLPTKLRDRSLLQVLHGHPGAMSMLAELFFKVQSVKWNKPPEGDSSS</sequence>
<evidence type="ECO:0000313" key="1">
    <source>
        <dbReference type="EMBL" id="CAK9148834.1"/>
    </source>
</evidence>
<dbReference type="PANTHER" id="PTHR12262">
    <property type="entry name" value="CCR4-NOT TRANSCRIPTION COMPLEX SUBUNIT 9"/>
    <property type="match status" value="1"/>
</dbReference>
<accession>A0ABC8RV93</accession>
<organism evidence="1 2">
    <name type="scientific">Ilex paraguariensis</name>
    <name type="common">yerba mate</name>
    <dbReference type="NCBI Taxonomy" id="185542"/>
    <lineage>
        <taxon>Eukaryota</taxon>
        <taxon>Viridiplantae</taxon>
        <taxon>Streptophyta</taxon>
        <taxon>Embryophyta</taxon>
        <taxon>Tracheophyta</taxon>
        <taxon>Spermatophyta</taxon>
        <taxon>Magnoliopsida</taxon>
        <taxon>eudicotyledons</taxon>
        <taxon>Gunneridae</taxon>
        <taxon>Pentapetalae</taxon>
        <taxon>asterids</taxon>
        <taxon>campanulids</taxon>
        <taxon>Aquifoliales</taxon>
        <taxon>Aquifoliaceae</taxon>
        <taxon>Ilex</taxon>
    </lineage>
</organism>
<comment type="caution">
    <text evidence="1">The sequence shown here is derived from an EMBL/GenBank/DDBJ whole genome shotgun (WGS) entry which is preliminary data.</text>
</comment>
<dbReference type="Gene3D" id="1.25.10.10">
    <property type="entry name" value="Leucine-rich Repeat Variant"/>
    <property type="match status" value="1"/>
</dbReference>
<proteinExistence type="predicted"/>
<name>A0ABC8RV93_9AQUA</name>
<dbReference type="InterPro" id="IPR011989">
    <property type="entry name" value="ARM-like"/>
</dbReference>